<accession>A0A061B0F0</accession>
<dbReference type="AlphaFoldDB" id="A0A061B0F0"/>
<dbReference type="InterPro" id="IPR028071">
    <property type="entry name" value="Macro-like_dom"/>
</dbReference>
<feature type="domain" description="Macro" evidence="1">
    <location>
        <begin position="32"/>
        <end position="270"/>
    </location>
</feature>
<organism evidence="2">
    <name type="scientific">Cyberlindnera fabianii</name>
    <name type="common">Yeast</name>
    <name type="synonym">Hansenula fabianii</name>
    <dbReference type="NCBI Taxonomy" id="36022"/>
    <lineage>
        <taxon>Eukaryota</taxon>
        <taxon>Fungi</taxon>
        <taxon>Dikarya</taxon>
        <taxon>Ascomycota</taxon>
        <taxon>Saccharomycotina</taxon>
        <taxon>Saccharomycetes</taxon>
        <taxon>Phaffomycetales</taxon>
        <taxon>Phaffomycetaceae</taxon>
        <taxon>Cyberlindnera</taxon>
    </lineage>
</organism>
<proteinExistence type="predicted"/>
<dbReference type="InterPro" id="IPR043472">
    <property type="entry name" value="Macro_dom-like"/>
</dbReference>
<dbReference type="PhylomeDB" id="A0A061B0F0"/>
<protein>
    <submittedName>
        <fullName evidence="2">CYFA0S11e03356g1_1</fullName>
    </submittedName>
</protein>
<dbReference type="PROSITE" id="PS51154">
    <property type="entry name" value="MACRO"/>
    <property type="match status" value="1"/>
</dbReference>
<dbReference type="InterPro" id="IPR002589">
    <property type="entry name" value="Macro_dom"/>
</dbReference>
<sequence length="270" mass="30246">MPPSIPRVNIYLVDAGTELCRSWRAHLKSFDMSMITMGLPQDVQVSSHPGMSITSLKPYENPKSSVTAVVSPGNSLGLMNGGLDKVLRDAFSPNHAEKIVGQQIPHGYSPPGSARIVQFDKETRAKVMWDAEYLIHMPTMRSPRRVHESDLESLRMVYDWTWSILSEVEKHNSTADIGERPKIGSVILSGLATGYGKIPYDVAGKAMIAAIAIFYNDRLTDRQRSFLTLKFLKEDTTWIGPVDVPEELKKLSYDPLVNSLPELFFFLYNS</sequence>
<dbReference type="EMBL" id="LK052896">
    <property type="protein sequence ID" value="CDR43291.1"/>
    <property type="molecule type" value="Genomic_DNA"/>
</dbReference>
<reference evidence="2" key="1">
    <citation type="journal article" date="2014" name="Genome Announc.">
        <title>Genome sequence of the yeast Cyberlindnera fabianii (Hansenula fabianii).</title>
        <authorList>
            <person name="Freel K.C."/>
            <person name="Sarilar V."/>
            <person name="Neuveglise C."/>
            <person name="Devillers H."/>
            <person name="Friedrich A."/>
            <person name="Schacherer J."/>
        </authorList>
    </citation>
    <scope>NUCLEOTIDE SEQUENCE</scope>
    <source>
        <strain evidence="2">YJS4271</strain>
    </source>
</reference>
<gene>
    <name evidence="2" type="ORF">CYFA0S_11e03356g</name>
</gene>
<dbReference type="SUPFAM" id="SSF52949">
    <property type="entry name" value="Macro domain-like"/>
    <property type="match status" value="1"/>
</dbReference>
<dbReference type="VEuPathDB" id="FungiDB:BON22_2954"/>
<dbReference type="OrthoDB" id="3974925at2759"/>
<name>A0A061B0F0_CYBFA</name>
<dbReference type="Gene3D" id="3.40.220.10">
    <property type="entry name" value="Leucine Aminopeptidase, subunit E, domain 1"/>
    <property type="match status" value="1"/>
</dbReference>
<dbReference type="Pfam" id="PF14519">
    <property type="entry name" value="Macro_2"/>
    <property type="match status" value="1"/>
</dbReference>
<evidence type="ECO:0000313" key="2">
    <source>
        <dbReference type="EMBL" id="CDR43291.1"/>
    </source>
</evidence>
<dbReference type="SMART" id="SM00506">
    <property type="entry name" value="A1pp"/>
    <property type="match status" value="1"/>
</dbReference>
<evidence type="ECO:0000259" key="1">
    <source>
        <dbReference type="PROSITE" id="PS51154"/>
    </source>
</evidence>